<dbReference type="RefSeq" id="WP_089079462.1">
    <property type="nucleotide sequence ID" value="NZ_VFPJ01000001.1"/>
</dbReference>
<proteinExistence type="predicted"/>
<dbReference type="Proteomes" id="UP000320773">
    <property type="component" value="Unassembled WGS sequence"/>
</dbReference>
<dbReference type="EMBL" id="VFPJ01000001">
    <property type="protein sequence ID" value="TQM39259.1"/>
    <property type="molecule type" value="Genomic_DNA"/>
</dbReference>
<evidence type="ECO:0008006" key="3">
    <source>
        <dbReference type="Google" id="ProtNLM"/>
    </source>
</evidence>
<dbReference type="PROSITE" id="PS51257">
    <property type="entry name" value="PROKAR_LIPOPROTEIN"/>
    <property type="match status" value="1"/>
</dbReference>
<protein>
    <recommendedName>
        <fullName evidence="3">Lipoprotein</fullName>
    </recommendedName>
</protein>
<gene>
    <name evidence="1" type="ORF">BC670_0033</name>
</gene>
<accession>A0A543FZK0</accession>
<organism evidence="1 2">
    <name type="scientific">Flavobacterium branchiophilum</name>
    <dbReference type="NCBI Taxonomy" id="55197"/>
    <lineage>
        <taxon>Bacteria</taxon>
        <taxon>Pseudomonadati</taxon>
        <taxon>Bacteroidota</taxon>
        <taxon>Flavobacteriia</taxon>
        <taxon>Flavobacteriales</taxon>
        <taxon>Flavobacteriaceae</taxon>
        <taxon>Flavobacterium</taxon>
    </lineage>
</organism>
<dbReference type="AlphaFoldDB" id="A0A543FZK0"/>
<comment type="caution">
    <text evidence="1">The sequence shown here is derived from an EMBL/GenBank/DDBJ whole genome shotgun (WGS) entry which is preliminary data.</text>
</comment>
<reference evidence="1 2" key="1">
    <citation type="submission" date="2019-06" db="EMBL/GenBank/DDBJ databases">
        <title>Genomic Encyclopedia of Archaeal and Bacterial Type Strains, Phase II (KMG-II): from individual species to whole genera.</title>
        <authorList>
            <person name="Goeker M."/>
        </authorList>
    </citation>
    <scope>NUCLEOTIDE SEQUENCE [LARGE SCALE GENOMIC DNA]</scope>
    <source>
        <strain evidence="1 2">DSM 24789</strain>
    </source>
</reference>
<name>A0A543FZK0_9FLAO</name>
<sequence length="183" mass="20006">MKNLILLFALTLTLSCCNKDDNPSSSKDQLPAETQTGANTAGCLLNGQVFIPHQRGLNAALLCNYEFLNGKFYFNLVINDNRESIGKTVSVRTGEISLATNSIYPLNISNTIFQPDFIGGGGVYGIGASNYFYTNSIKTGELKITRLDLSNSIISGTFWFDAVNSAGETVQIRSGRFDFQYTN</sequence>
<evidence type="ECO:0000313" key="1">
    <source>
        <dbReference type="EMBL" id="TQM39259.1"/>
    </source>
</evidence>
<evidence type="ECO:0000313" key="2">
    <source>
        <dbReference type="Proteomes" id="UP000320773"/>
    </source>
</evidence>